<dbReference type="InParanoid" id="A0A4R2P9S3"/>
<organism evidence="1 2">
    <name type="scientific">Rhodothalassium salexigens DSM 2132</name>
    <dbReference type="NCBI Taxonomy" id="1188247"/>
    <lineage>
        <taxon>Bacteria</taxon>
        <taxon>Pseudomonadati</taxon>
        <taxon>Pseudomonadota</taxon>
        <taxon>Alphaproteobacteria</taxon>
        <taxon>Rhodothalassiales</taxon>
        <taxon>Rhodothalassiaceae</taxon>
        <taxon>Rhodothalassium</taxon>
    </lineage>
</organism>
<evidence type="ECO:0000313" key="1">
    <source>
        <dbReference type="EMBL" id="TCP31098.1"/>
    </source>
</evidence>
<keyword evidence="2" id="KW-1185">Reference proteome</keyword>
<reference evidence="1 2" key="1">
    <citation type="submission" date="2019-03" db="EMBL/GenBank/DDBJ databases">
        <title>Genomic Encyclopedia of Type Strains, Phase IV (KMG-IV): sequencing the most valuable type-strain genomes for metagenomic binning, comparative biology and taxonomic classification.</title>
        <authorList>
            <person name="Goeker M."/>
        </authorList>
    </citation>
    <scope>NUCLEOTIDE SEQUENCE [LARGE SCALE GENOMIC DNA]</scope>
    <source>
        <strain evidence="1 2">DSM 2132</strain>
    </source>
</reference>
<evidence type="ECO:0000313" key="2">
    <source>
        <dbReference type="Proteomes" id="UP000295399"/>
    </source>
</evidence>
<protein>
    <submittedName>
        <fullName evidence="1">Uncharacterized protein</fullName>
    </submittedName>
</protein>
<sequence length="153" mass="16731">MPQDDLDPERLKAITSQMVEAITSPAYVEAMRKVKAASNDKRLDEAMRRLTPKALREQGVRLPEDMRISSRYFEEGFKPIEVGEPAGKRNLLAELHAAEPEMFNLIGRLRDRKPDLYQELTERLSVEDAISPLALCGCACGGAATACGGAGAG</sequence>
<accession>A0A4R2P9S3</accession>
<dbReference type="OrthoDB" id="5194566at2"/>
<gene>
    <name evidence="1" type="ORF">EV659_11227</name>
</gene>
<dbReference type="Proteomes" id="UP000295399">
    <property type="component" value="Unassembled WGS sequence"/>
</dbReference>
<name>A0A4R2P9S3_RHOSA</name>
<dbReference type="EMBL" id="SLXO01000012">
    <property type="protein sequence ID" value="TCP31098.1"/>
    <property type="molecule type" value="Genomic_DNA"/>
</dbReference>
<proteinExistence type="predicted"/>
<comment type="caution">
    <text evidence="1">The sequence shown here is derived from an EMBL/GenBank/DDBJ whole genome shotgun (WGS) entry which is preliminary data.</text>
</comment>
<dbReference type="RefSeq" id="WP_132709354.1">
    <property type="nucleotide sequence ID" value="NZ_JACIGF010000012.1"/>
</dbReference>
<dbReference type="AlphaFoldDB" id="A0A4R2P9S3"/>